<dbReference type="Proteomes" id="UP000198403">
    <property type="component" value="Unassembled WGS sequence"/>
</dbReference>
<dbReference type="SUPFAM" id="SSF46955">
    <property type="entry name" value="Putative DNA-binding domain"/>
    <property type="match status" value="1"/>
</dbReference>
<dbReference type="Gene3D" id="1.10.1660.10">
    <property type="match status" value="1"/>
</dbReference>
<accession>A0A239AFA3</accession>
<reference evidence="1 2" key="1">
    <citation type="submission" date="2017-06" db="EMBL/GenBank/DDBJ databases">
        <authorList>
            <person name="Kim H.J."/>
            <person name="Triplett B.A."/>
        </authorList>
    </citation>
    <scope>NUCLEOTIDE SEQUENCE [LARGE SCALE GENOMIC DNA]</scope>
    <source>
        <strain evidence="1 2">DSM 44272</strain>
    </source>
</reference>
<keyword evidence="2" id="KW-1185">Reference proteome</keyword>
<dbReference type="InterPro" id="IPR009061">
    <property type="entry name" value="DNA-bd_dom_put_sf"/>
</dbReference>
<proteinExistence type="predicted"/>
<name>A0A239AFA3_9ACTN</name>
<protein>
    <submittedName>
        <fullName evidence="1">MerR HTH family regulatory protein</fullName>
    </submittedName>
</protein>
<organism evidence="1 2">
    <name type="scientific">Blastococcus mobilis</name>
    <dbReference type="NCBI Taxonomy" id="1938746"/>
    <lineage>
        <taxon>Bacteria</taxon>
        <taxon>Bacillati</taxon>
        <taxon>Actinomycetota</taxon>
        <taxon>Actinomycetes</taxon>
        <taxon>Geodermatophilales</taxon>
        <taxon>Geodermatophilaceae</taxon>
        <taxon>Blastococcus</taxon>
    </lineage>
</organism>
<evidence type="ECO:0000313" key="2">
    <source>
        <dbReference type="Proteomes" id="UP000198403"/>
    </source>
</evidence>
<evidence type="ECO:0000313" key="1">
    <source>
        <dbReference type="EMBL" id="SNR93698.1"/>
    </source>
</evidence>
<dbReference type="EMBL" id="FZNO01000042">
    <property type="protein sequence ID" value="SNR93698.1"/>
    <property type="molecule type" value="Genomic_DNA"/>
</dbReference>
<gene>
    <name evidence="1" type="ORF">SAMN06272737_14229</name>
</gene>
<sequence>MKRSLLTAEEQTVRAALTTVEDVERVVLGMTQRDAKTRESRDLLCSVIDRTLKATPPVRPAVAARVLGLTEKTVRHWAKEGVLTLKQATPDSPKRLDPERLHEVLHLVRDLRAAGQTRGLLDEVWRRLNDQALLDREDLQESLAQMRRGEGAVLVARDDA</sequence>
<dbReference type="AlphaFoldDB" id="A0A239AFA3"/>